<dbReference type="GO" id="GO:0008993">
    <property type="term" value="F:rhamnulokinase activity"/>
    <property type="evidence" value="ECO:0007669"/>
    <property type="project" value="UniProtKB-EC"/>
</dbReference>
<feature type="domain" description="Carbohydrate kinase FGGY N-terminal" evidence="9">
    <location>
        <begin position="4"/>
        <end position="244"/>
    </location>
</feature>
<evidence type="ECO:0000256" key="2">
    <source>
        <dbReference type="ARBA" id="ARBA00022679"/>
    </source>
</evidence>
<dbReference type="InterPro" id="IPR013449">
    <property type="entry name" value="Rhamnulokinase"/>
</dbReference>
<sequence>MEKYYLAVDIGASSGRHILGTVKDGNMVLEEIYRFENGMKRMGERLCWDVESLFAEIKEGMKACKKLGKIPVSMGIDTWAVDFVLLDREGKLLSEAVGYRDDRTKGMDEEVYKTIPLLSLYERTGIQKQIFNTIYQLMAVKKQTPEHLKEAETFLMIPDYFHYLLTGVKKQEYTNATTTQLVSPETGTWDYDLIQSLGLPEGLFLPLSMPGTLAGGLAPQIIEEVGFDCQVVLPATHDTASAVMAVPVVPGGSMEDLLYISSGTWSLMGTELLKADCSVKSMEANFTNEGGYDYRYRYLKNIMGLWMIQSVRKELSRQGEEYSFAQLCDMASRESISSLVDCNDSVFLAPESMIQAVREYCRNHNQQEPKTPGEISAVIYNSLAVCYEKTIKELESITGKTYPAIHVVGGGSQAEYLNQLTADMTGRTVYAGPGEATAIGNLLAQMLSFHEFDDLKQAREGVYRSFAVKEYRPQKGKK</sequence>
<protein>
    <recommendedName>
        <fullName evidence="8">Rhamnulokinase</fullName>
        <ecNumber evidence="8">2.7.1.5</ecNumber>
    </recommendedName>
</protein>
<keyword evidence="12" id="KW-1185">Reference proteome</keyword>
<proteinExistence type="inferred from homology"/>
<feature type="domain" description="Carbohydrate kinase FGGY C-terminal" evidence="10">
    <location>
        <begin position="258"/>
        <end position="447"/>
    </location>
</feature>
<dbReference type="InterPro" id="IPR018485">
    <property type="entry name" value="FGGY_C"/>
</dbReference>
<dbReference type="EC" id="2.7.1.5" evidence="8"/>
<evidence type="ECO:0000313" key="12">
    <source>
        <dbReference type="Proteomes" id="UP001163115"/>
    </source>
</evidence>
<accession>A0ABY7AEG0</accession>
<dbReference type="InterPro" id="IPR018484">
    <property type="entry name" value="FGGY_N"/>
</dbReference>
<dbReference type="CDD" id="cd07771">
    <property type="entry name" value="ASKHA_NBD_FGGY_RhaB-like"/>
    <property type="match status" value="1"/>
</dbReference>
<dbReference type="PANTHER" id="PTHR10196">
    <property type="entry name" value="SUGAR KINASE"/>
    <property type="match status" value="1"/>
</dbReference>
<dbReference type="NCBIfam" id="TIGR02627">
    <property type="entry name" value="rhamnulo_kin"/>
    <property type="match status" value="1"/>
</dbReference>
<dbReference type="SUPFAM" id="SSF53067">
    <property type="entry name" value="Actin-like ATPase domain"/>
    <property type="match status" value="2"/>
</dbReference>
<keyword evidence="7" id="KW-0684">Rhamnose metabolism</keyword>
<gene>
    <name evidence="11" type="primary">rhaB</name>
    <name evidence="11" type="ORF">OW255_05655</name>
</gene>
<evidence type="ECO:0000256" key="4">
    <source>
        <dbReference type="ARBA" id="ARBA00022777"/>
    </source>
</evidence>
<dbReference type="Pfam" id="PF00370">
    <property type="entry name" value="FGGY_N"/>
    <property type="match status" value="1"/>
</dbReference>
<reference evidence="11" key="1">
    <citation type="submission" date="2022-11" db="EMBL/GenBank/DDBJ databases">
        <title>Lacrimispora xylanolytica sy1, complete genome.</title>
        <authorList>
            <person name="Choi S."/>
        </authorList>
    </citation>
    <scope>NUCLEOTIDE SEQUENCE</scope>
    <source>
        <strain evidence="11">Sy1</strain>
    </source>
</reference>
<dbReference type="Proteomes" id="UP001163115">
    <property type="component" value="Chromosome"/>
</dbReference>
<evidence type="ECO:0000256" key="3">
    <source>
        <dbReference type="ARBA" id="ARBA00022741"/>
    </source>
</evidence>
<keyword evidence="2 11" id="KW-0808">Transferase</keyword>
<evidence type="ECO:0000259" key="10">
    <source>
        <dbReference type="Pfam" id="PF02782"/>
    </source>
</evidence>
<keyword evidence="3" id="KW-0547">Nucleotide-binding</keyword>
<evidence type="ECO:0000256" key="5">
    <source>
        <dbReference type="ARBA" id="ARBA00022840"/>
    </source>
</evidence>
<dbReference type="PANTHER" id="PTHR10196:SF93">
    <property type="entry name" value="L-RHAMNULOKINASE"/>
    <property type="match status" value="1"/>
</dbReference>
<dbReference type="Pfam" id="PF02782">
    <property type="entry name" value="FGGY_C"/>
    <property type="match status" value="1"/>
</dbReference>
<dbReference type="Gene3D" id="3.30.420.40">
    <property type="match status" value="2"/>
</dbReference>
<dbReference type="EMBL" id="CP113524">
    <property type="protein sequence ID" value="WAJ24991.1"/>
    <property type="molecule type" value="Genomic_DNA"/>
</dbReference>
<evidence type="ECO:0000256" key="1">
    <source>
        <dbReference type="ARBA" id="ARBA00009156"/>
    </source>
</evidence>
<keyword evidence="6" id="KW-1015">Disulfide bond</keyword>
<dbReference type="InterPro" id="IPR043129">
    <property type="entry name" value="ATPase_NBD"/>
</dbReference>
<comment type="similarity">
    <text evidence="1">Belongs to the FGGY kinase family.</text>
</comment>
<evidence type="ECO:0000259" key="9">
    <source>
        <dbReference type="Pfam" id="PF00370"/>
    </source>
</evidence>
<organism evidence="11 12">
    <name type="scientific">Lacrimispora xylanolytica</name>
    <dbReference type="NCBI Taxonomy" id="29375"/>
    <lineage>
        <taxon>Bacteria</taxon>
        <taxon>Bacillati</taxon>
        <taxon>Bacillota</taxon>
        <taxon>Clostridia</taxon>
        <taxon>Lachnospirales</taxon>
        <taxon>Lachnospiraceae</taxon>
        <taxon>Lacrimispora</taxon>
    </lineage>
</organism>
<keyword evidence="5" id="KW-0067">ATP-binding</keyword>
<keyword evidence="4" id="KW-0418">Kinase</keyword>
<evidence type="ECO:0000313" key="11">
    <source>
        <dbReference type="EMBL" id="WAJ24991.1"/>
    </source>
</evidence>
<dbReference type="RefSeq" id="WP_268115923.1">
    <property type="nucleotide sequence ID" value="NZ_CP113524.1"/>
</dbReference>
<evidence type="ECO:0000256" key="6">
    <source>
        <dbReference type="ARBA" id="ARBA00023157"/>
    </source>
</evidence>
<name>A0ABY7AEG0_9FIRM</name>
<evidence type="ECO:0000256" key="7">
    <source>
        <dbReference type="ARBA" id="ARBA00023308"/>
    </source>
</evidence>
<evidence type="ECO:0000256" key="8">
    <source>
        <dbReference type="NCBIfam" id="TIGR02627"/>
    </source>
</evidence>